<comment type="similarity">
    <text evidence="1">Belongs to the glycosyltransferase 2 family.</text>
</comment>
<evidence type="ECO:0000256" key="2">
    <source>
        <dbReference type="ARBA" id="ARBA00022676"/>
    </source>
</evidence>
<dbReference type="Proteomes" id="UP000722625">
    <property type="component" value="Unassembled WGS sequence"/>
</dbReference>
<dbReference type="InterPro" id="IPR029044">
    <property type="entry name" value="Nucleotide-diphossugar_trans"/>
</dbReference>
<dbReference type="Pfam" id="PF00535">
    <property type="entry name" value="Glycos_transf_2"/>
    <property type="match status" value="1"/>
</dbReference>
<evidence type="ECO:0000256" key="1">
    <source>
        <dbReference type="ARBA" id="ARBA00006739"/>
    </source>
</evidence>
<evidence type="ECO:0000313" key="6">
    <source>
        <dbReference type="Proteomes" id="UP000722625"/>
    </source>
</evidence>
<dbReference type="PANTHER" id="PTHR43685:SF5">
    <property type="entry name" value="GLYCOSYLTRANSFERASE EPSE-RELATED"/>
    <property type="match status" value="1"/>
</dbReference>
<dbReference type="SUPFAM" id="SSF53448">
    <property type="entry name" value="Nucleotide-diphospho-sugar transferases"/>
    <property type="match status" value="1"/>
</dbReference>
<protein>
    <submittedName>
        <fullName evidence="5">Glycosyltransferase family 2 protein</fullName>
    </submittedName>
</protein>
<gene>
    <name evidence="5" type="ORF">KHA90_12745</name>
</gene>
<dbReference type="EMBL" id="JAGYVZ010000011">
    <property type="protein sequence ID" value="MBS7231892.1"/>
    <property type="molecule type" value="Genomic_DNA"/>
</dbReference>
<dbReference type="InterPro" id="IPR001173">
    <property type="entry name" value="Glyco_trans_2-like"/>
</dbReference>
<feature type="domain" description="Glycosyltransferase 2-like" evidence="4">
    <location>
        <begin position="9"/>
        <end position="115"/>
    </location>
</feature>
<dbReference type="InterPro" id="IPR050834">
    <property type="entry name" value="Glycosyltransf_2"/>
</dbReference>
<name>A0ABS5PC79_9FLAO</name>
<dbReference type="PANTHER" id="PTHR43685">
    <property type="entry name" value="GLYCOSYLTRANSFERASE"/>
    <property type="match status" value="1"/>
</dbReference>
<reference evidence="5 6" key="1">
    <citation type="journal article" date="2018" name="Int. J. Syst. Evol. Microbiol.">
        <title>Flavobacterium chryseum sp. nov. and Flavobacterium psychroterrae sp. nov., novel environmental bacteria isolated from Antarctica.</title>
        <authorList>
            <person name="Kralova S."/>
            <person name="Svec P."/>
            <person name="Busse H.J."/>
            <person name="Stankova E."/>
            <person name="Vaczi P."/>
            <person name="Sedlacek I."/>
        </authorList>
    </citation>
    <scope>NUCLEOTIDE SEQUENCE [LARGE SCALE GENOMIC DNA]</scope>
    <source>
        <strain evidence="5 6">CCM 8827</strain>
    </source>
</reference>
<evidence type="ECO:0000313" key="5">
    <source>
        <dbReference type="EMBL" id="MBS7231892.1"/>
    </source>
</evidence>
<evidence type="ECO:0000256" key="3">
    <source>
        <dbReference type="ARBA" id="ARBA00022679"/>
    </source>
</evidence>
<sequence length="308" mass="36286">MSLNQMTFSILIATKNRKEDLAVTLSKINYLLEAKDVECVIIDDGSTDGTFERIKKDFPRVKIYRNEVSKGYLYCRNKMLNETKANFAISLDDDAHFITRNPLQLIQNHFDTNKNCGLIALRIFWGLEGPAEFTSTEKTQRVKGFVGCGHVWRMSAWKDIPNYPEWFEFYGEEDFASMQLFKKNLEVHYFPKVLVNHRVNIKARKKNTDYSIRLQRSLRAGWYLYFLFLPVKLIPKKMLYSVWMQLKLKVFKGDFKALKALVFAGFNLIVSMPKIIKNKNRFSDQEFSEFQELENTKIYWQPEETIIS</sequence>
<keyword evidence="6" id="KW-1185">Reference proteome</keyword>
<proteinExistence type="inferred from homology"/>
<keyword evidence="3" id="KW-0808">Transferase</keyword>
<keyword evidence="2" id="KW-0328">Glycosyltransferase</keyword>
<dbReference type="Gene3D" id="3.90.550.10">
    <property type="entry name" value="Spore Coat Polysaccharide Biosynthesis Protein SpsA, Chain A"/>
    <property type="match status" value="1"/>
</dbReference>
<evidence type="ECO:0000259" key="4">
    <source>
        <dbReference type="Pfam" id="PF00535"/>
    </source>
</evidence>
<organism evidence="5 6">
    <name type="scientific">Flavobacterium psychroterrae</name>
    <dbReference type="NCBI Taxonomy" id="2133767"/>
    <lineage>
        <taxon>Bacteria</taxon>
        <taxon>Pseudomonadati</taxon>
        <taxon>Bacteroidota</taxon>
        <taxon>Flavobacteriia</taxon>
        <taxon>Flavobacteriales</taxon>
        <taxon>Flavobacteriaceae</taxon>
        <taxon>Flavobacterium</taxon>
    </lineage>
</organism>
<dbReference type="RefSeq" id="WP_213300439.1">
    <property type="nucleotide sequence ID" value="NZ_JAGYVZ010000011.1"/>
</dbReference>
<accession>A0ABS5PC79</accession>
<comment type="caution">
    <text evidence="5">The sequence shown here is derived from an EMBL/GenBank/DDBJ whole genome shotgun (WGS) entry which is preliminary data.</text>
</comment>